<dbReference type="PANTHER" id="PTHR32035:SF3">
    <property type="entry name" value="SMALL RIBOSOMAL SUBUNIT PROTEIN MS38"/>
    <property type="match status" value="1"/>
</dbReference>
<feature type="region of interest" description="Disordered" evidence="1">
    <location>
        <begin position="19"/>
        <end position="46"/>
    </location>
</feature>
<gene>
    <name evidence="2" type="ORF">WR25_00360</name>
</gene>
<dbReference type="GO" id="GO:0005739">
    <property type="term" value="C:mitochondrion"/>
    <property type="evidence" value="ECO:0007669"/>
    <property type="project" value="TreeGrafter"/>
</dbReference>
<name>A0A2A2JYT2_9BILA</name>
<evidence type="ECO:0008006" key="4">
    <source>
        <dbReference type="Google" id="ProtNLM"/>
    </source>
</evidence>
<dbReference type="PANTHER" id="PTHR32035">
    <property type="entry name" value="AURORA KINASE A-INTERACTING PROTEIN"/>
    <property type="match status" value="1"/>
</dbReference>
<protein>
    <recommendedName>
        <fullName evidence="4">Mitochondrial mRNA-processing protein COX24 C-terminal domain-containing protein</fullName>
    </recommendedName>
</protein>
<dbReference type="AlphaFoldDB" id="A0A2A2JYT2"/>
<dbReference type="EMBL" id="LIAE01010027">
    <property type="protein sequence ID" value="PAV66851.1"/>
    <property type="molecule type" value="Genomic_DNA"/>
</dbReference>
<keyword evidence="3" id="KW-1185">Reference proteome</keyword>
<comment type="caution">
    <text evidence="2">The sequence shown here is derived from an EMBL/GenBank/DDBJ whole genome shotgun (WGS) entry which is preliminary data.</text>
</comment>
<evidence type="ECO:0000313" key="3">
    <source>
        <dbReference type="Proteomes" id="UP000218231"/>
    </source>
</evidence>
<proteinExistence type="predicted"/>
<sequence length="265" mass="30733">MNRSVAELTRQLARFSLSVQRQRAVPLSSFSSPSFPPSSSSSAHKDSAHLSSFSSVVKSNAAGNDRPTQSFELPGLTNPARIYTFPMFERPAIVDPAPFLNQILEKMDPLSETAPLKAPPHSTPVAIQLMPRLITIRRKKMKKHKRRKRYDRDFFKYQKYHREKKLRAEREFLQRMKGHLAELAAFNPQKYVDNTINMAKKEWSEELSPSGRKIYPHWSRFMTLEELYGVEKNDYIDKKAGLPTEEDKAKMAKLKEQYENLYRKA</sequence>
<accession>A0A2A2JYT2</accession>
<organism evidence="2 3">
    <name type="scientific">Diploscapter pachys</name>
    <dbReference type="NCBI Taxonomy" id="2018661"/>
    <lineage>
        <taxon>Eukaryota</taxon>
        <taxon>Metazoa</taxon>
        <taxon>Ecdysozoa</taxon>
        <taxon>Nematoda</taxon>
        <taxon>Chromadorea</taxon>
        <taxon>Rhabditida</taxon>
        <taxon>Rhabditina</taxon>
        <taxon>Rhabditomorpha</taxon>
        <taxon>Rhabditoidea</taxon>
        <taxon>Rhabditidae</taxon>
        <taxon>Diploscapter</taxon>
    </lineage>
</organism>
<evidence type="ECO:0000313" key="2">
    <source>
        <dbReference type="EMBL" id="PAV66851.1"/>
    </source>
</evidence>
<dbReference type="Proteomes" id="UP000218231">
    <property type="component" value="Unassembled WGS sequence"/>
</dbReference>
<reference evidence="2 3" key="1">
    <citation type="journal article" date="2017" name="Curr. Biol.">
        <title>Genome architecture and evolution of a unichromosomal asexual nematode.</title>
        <authorList>
            <person name="Fradin H."/>
            <person name="Zegar C."/>
            <person name="Gutwein M."/>
            <person name="Lucas J."/>
            <person name="Kovtun M."/>
            <person name="Corcoran D."/>
            <person name="Baugh L.R."/>
            <person name="Kiontke K."/>
            <person name="Gunsalus K."/>
            <person name="Fitch D.H."/>
            <person name="Piano F."/>
        </authorList>
    </citation>
    <scope>NUCLEOTIDE SEQUENCE [LARGE SCALE GENOMIC DNA]</scope>
    <source>
        <strain evidence="2">PF1309</strain>
    </source>
</reference>
<evidence type="ECO:0000256" key="1">
    <source>
        <dbReference type="SAM" id="MobiDB-lite"/>
    </source>
</evidence>
<feature type="compositionally biased region" description="Low complexity" evidence="1">
    <location>
        <begin position="26"/>
        <end position="42"/>
    </location>
</feature>
<dbReference type="STRING" id="2018661.A0A2A2JYT2"/>
<dbReference type="OrthoDB" id="5837974at2759"/>